<keyword evidence="2" id="KW-1185">Reference proteome</keyword>
<dbReference type="AlphaFoldDB" id="A0A8W8NGD5"/>
<proteinExistence type="predicted"/>
<accession>A0A8W8NGD5</accession>
<reference evidence="1" key="1">
    <citation type="submission" date="2022-08" db="UniProtKB">
        <authorList>
            <consortium name="EnsemblMetazoa"/>
        </authorList>
    </citation>
    <scope>IDENTIFICATION</scope>
    <source>
        <strain evidence="1">05x7-T-G4-1.051#20</strain>
    </source>
</reference>
<sequence length="497" mass="55827">MAGLNLSDCDCSDSSSNIQYSFRGQQYYHHSCMNSPTYKDIITRYLSYVPYNMGVMEPSAKCHTRYQLWQDLLRLRSYGEHHTTCFDQFVHHMNEAYHTHSEPPCSSCHIPAAHTNTDHNYNAYIKGDCLSEHTVWSFLMEEHSTLYHGQNRETLIEHMAALYPNGTDNKCVCSKTFDLHYPHTSSEDNQWSFACSKSAHGYNYYPSSYQNAITHLFGSPYPHQTTQTCHSHAAVWHELNRIVKHNHDPVRCLETLIHILRDAVEKQGDPCHCHPVASTTRPTETTTKMTTTTIDFTTTQSTTKSTTAQPTTKTTQLATLTTKPTTIQSTTATTKLTTVAATQTSFNWVTIKNTTSSTVAVGHTTQCLKIHTIEELAKYQQMYPELNTDCSNHISTSNLIVRSLCPSVPVTQNWKPGVKVTESCDILKTYIPVATFTPSSENPPDGLAGVFLGCTDSSIKIATQECGGRFSILELPRQPAQSESFTNTASNYHVVMY</sequence>
<protein>
    <submittedName>
        <fullName evidence="1">Uncharacterized protein</fullName>
    </submittedName>
</protein>
<dbReference type="EnsemblMetazoa" id="G6840.4">
    <property type="protein sequence ID" value="G6840.4:cds"/>
    <property type="gene ID" value="G6840"/>
</dbReference>
<dbReference type="Proteomes" id="UP000005408">
    <property type="component" value="Unassembled WGS sequence"/>
</dbReference>
<evidence type="ECO:0000313" key="2">
    <source>
        <dbReference type="Proteomes" id="UP000005408"/>
    </source>
</evidence>
<dbReference type="EnsemblMetazoa" id="G6840.1">
    <property type="protein sequence ID" value="G6840.1:cds"/>
    <property type="gene ID" value="G6840"/>
</dbReference>
<organism evidence="1 2">
    <name type="scientific">Magallana gigas</name>
    <name type="common">Pacific oyster</name>
    <name type="synonym">Crassostrea gigas</name>
    <dbReference type="NCBI Taxonomy" id="29159"/>
    <lineage>
        <taxon>Eukaryota</taxon>
        <taxon>Metazoa</taxon>
        <taxon>Spiralia</taxon>
        <taxon>Lophotrochozoa</taxon>
        <taxon>Mollusca</taxon>
        <taxon>Bivalvia</taxon>
        <taxon>Autobranchia</taxon>
        <taxon>Pteriomorphia</taxon>
        <taxon>Ostreida</taxon>
        <taxon>Ostreoidea</taxon>
        <taxon>Ostreidae</taxon>
        <taxon>Magallana</taxon>
    </lineage>
</organism>
<evidence type="ECO:0000313" key="1">
    <source>
        <dbReference type="EnsemblMetazoa" id="G6840.1:cds"/>
    </source>
</evidence>
<name>A0A8W8NGD5_MAGGI</name>
<dbReference type="EnsemblMetazoa" id="G6840.3">
    <property type="protein sequence ID" value="G6840.3:cds"/>
    <property type="gene ID" value="G6840"/>
</dbReference>